<dbReference type="RefSeq" id="WP_406698207.1">
    <property type="nucleotide sequence ID" value="NZ_CP155447.1"/>
</dbReference>
<dbReference type="AlphaFoldDB" id="A0AAU7CJ18"/>
<evidence type="ECO:0000256" key="1">
    <source>
        <dbReference type="ARBA" id="ARBA00023002"/>
    </source>
</evidence>
<evidence type="ECO:0000259" key="2">
    <source>
        <dbReference type="Pfam" id="PF01494"/>
    </source>
</evidence>
<evidence type="ECO:0000313" key="3">
    <source>
        <dbReference type="EMBL" id="XBH05389.1"/>
    </source>
</evidence>
<gene>
    <name evidence="3" type="ORF">V5E97_05065</name>
</gene>
<dbReference type="PANTHER" id="PTHR43476:SF5">
    <property type="entry name" value="FAD-DEPENDENT MONOOXYGENASE"/>
    <property type="match status" value="1"/>
</dbReference>
<dbReference type="PANTHER" id="PTHR43476">
    <property type="entry name" value="3-(3-HYDROXY-PHENYL)PROPIONATE/3-HYDROXYCINNAMIC ACID HYDROXYLASE"/>
    <property type="match status" value="1"/>
</dbReference>
<accession>A0AAU7CJ18</accession>
<protein>
    <submittedName>
        <fullName evidence="3">FAD-dependent oxidoreductase</fullName>
    </submittedName>
</protein>
<reference evidence="3" key="1">
    <citation type="submission" date="2024-05" db="EMBL/GenBank/DDBJ databases">
        <title>Planctomycetes of the genus Singulisphaera possess chitinolytic capabilities.</title>
        <authorList>
            <person name="Ivanova A."/>
        </authorList>
    </citation>
    <scope>NUCLEOTIDE SEQUENCE</scope>
    <source>
        <strain evidence="3">Ch08T</strain>
    </source>
</reference>
<keyword evidence="1" id="KW-0560">Oxidoreductase</keyword>
<dbReference type="InterPro" id="IPR002938">
    <property type="entry name" value="FAD-bd"/>
</dbReference>
<dbReference type="GO" id="GO:0071949">
    <property type="term" value="F:FAD binding"/>
    <property type="evidence" value="ECO:0007669"/>
    <property type="project" value="InterPro"/>
</dbReference>
<dbReference type="Pfam" id="PF01494">
    <property type="entry name" value="FAD_binding_3"/>
    <property type="match status" value="1"/>
</dbReference>
<dbReference type="SUPFAM" id="SSF51905">
    <property type="entry name" value="FAD/NAD(P)-binding domain"/>
    <property type="match status" value="1"/>
</dbReference>
<proteinExistence type="predicted"/>
<dbReference type="EMBL" id="CP155447">
    <property type="protein sequence ID" value="XBH05389.1"/>
    <property type="molecule type" value="Genomic_DNA"/>
</dbReference>
<name>A0AAU7CJ18_9BACT</name>
<sequence>MPTDANTVEPAAALLGDEVRDVRETTCCIVGGGPAGVMLGLLLARRGVPVVVLESHKDFDRDFRGDTIQPSTLEVLDQLGLAARMLETIPHGQIRGLKVTTPTGDVTLADIGRLKTKYPYIATLPQAQFLEFLVEEARRFPSFGLVMGANVQRLVQEDGVVRGVRYRGQDNGWHEVRAALTVAADGRFSKIRSLAGLEPVKSAPPMDVAWFRLPRRPDDPRDLGALAIHAGHLAVVLERAEEWQVGYVILKGSFQQLRESGLEALQRSFAELVPWLADRVGLLTDWKQVSVLSVESSRLRRWHEPGLLLIGDAAHVMSPVGGVGINVAIQDAVVAANLLAEPLQGGPLQERDLAAVQTSREWPVRVIQGVQERMQKLIVAQALQPGKSFRLPLLLRIVLRLPVLRDFPARMIAFGARRVRVEESPRR</sequence>
<dbReference type="GO" id="GO:0016491">
    <property type="term" value="F:oxidoreductase activity"/>
    <property type="evidence" value="ECO:0007669"/>
    <property type="project" value="UniProtKB-KW"/>
</dbReference>
<feature type="domain" description="FAD-binding" evidence="2">
    <location>
        <begin position="24"/>
        <end position="346"/>
    </location>
</feature>
<organism evidence="3">
    <name type="scientific">Singulisphaera sp. Ch08</name>
    <dbReference type="NCBI Taxonomy" id="3120278"/>
    <lineage>
        <taxon>Bacteria</taxon>
        <taxon>Pseudomonadati</taxon>
        <taxon>Planctomycetota</taxon>
        <taxon>Planctomycetia</taxon>
        <taxon>Isosphaerales</taxon>
        <taxon>Isosphaeraceae</taxon>
        <taxon>Singulisphaera</taxon>
    </lineage>
</organism>
<dbReference type="Gene3D" id="3.50.50.60">
    <property type="entry name" value="FAD/NAD(P)-binding domain"/>
    <property type="match status" value="2"/>
</dbReference>
<dbReference type="InterPro" id="IPR050631">
    <property type="entry name" value="PheA/TfdB_FAD_monoxygenase"/>
</dbReference>
<dbReference type="PRINTS" id="PR00420">
    <property type="entry name" value="RNGMNOXGNASE"/>
</dbReference>
<dbReference type="InterPro" id="IPR036188">
    <property type="entry name" value="FAD/NAD-bd_sf"/>
</dbReference>